<accession>V2WUP5</accession>
<comment type="caution">
    <text evidence="2">The sequence shown here is derived from an EMBL/GenBank/DDBJ whole genome shotgun (WGS) entry which is preliminary data.</text>
</comment>
<dbReference type="Proteomes" id="UP000017559">
    <property type="component" value="Unassembled WGS sequence"/>
</dbReference>
<gene>
    <name evidence="2" type="ORF">Moror_3795</name>
</gene>
<dbReference type="KEGG" id="mrr:Moror_3795"/>
<evidence type="ECO:0000313" key="3">
    <source>
        <dbReference type="Proteomes" id="UP000017559"/>
    </source>
</evidence>
<protein>
    <submittedName>
        <fullName evidence="2">Uncharacterized protein</fullName>
    </submittedName>
</protein>
<dbReference type="EMBL" id="AWSO01001344">
    <property type="protein sequence ID" value="ESK84256.1"/>
    <property type="molecule type" value="Genomic_DNA"/>
</dbReference>
<feature type="region of interest" description="Disordered" evidence="1">
    <location>
        <begin position="1"/>
        <end position="22"/>
    </location>
</feature>
<dbReference type="HOGENOM" id="CLU_2776507_0_0_1"/>
<proteinExistence type="predicted"/>
<sequence>MCSESRLRTGSSEASDTEGLLGITESSARPISPILLLGASRQQVFRYVRTARGFKKSVLIRNLKKDDEV</sequence>
<organism evidence="2 3">
    <name type="scientific">Moniliophthora roreri (strain MCA 2997)</name>
    <name type="common">Cocoa frosty pod rot fungus</name>
    <name type="synonym">Crinipellis roreri</name>
    <dbReference type="NCBI Taxonomy" id="1381753"/>
    <lineage>
        <taxon>Eukaryota</taxon>
        <taxon>Fungi</taxon>
        <taxon>Dikarya</taxon>
        <taxon>Basidiomycota</taxon>
        <taxon>Agaricomycotina</taxon>
        <taxon>Agaricomycetes</taxon>
        <taxon>Agaricomycetidae</taxon>
        <taxon>Agaricales</taxon>
        <taxon>Marasmiineae</taxon>
        <taxon>Marasmiaceae</taxon>
        <taxon>Moniliophthora</taxon>
    </lineage>
</organism>
<keyword evidence="3" id="KW-1185">Reference proteome</keyword>
<reference evidence="2 3" key="1">
    <citation type="journal article" date="2014" name="BMC Genomics">
        <title>Genome and secretome analysis of the hemibiotrophic fungal pathogen, Moniliophthora roreri, which causes frosty pod rot disease of cacao: mechanisms of the biotrophic and necrotrophic phases.</title>
        <authorList>
            <person name="Meinhardt L.W."/>
            <person name="Costa G.G.L."/>
            <person name="Thomazella D.P.T."/>
            <person name="Teixeira P.J.P.L."/>
            <person name="Carazzolle M.F."/>
            <person name="Schuster S.C."/>
            <person name="Carlson J.E."/>
            <person name="Guiltinan M.J."/>
            <person name="Mieczkowski P."/>
            <person name="Farmer A."/>
            <person name="Ramaraj T."/>
            <person name="Crozier J."/>
            <person name="Davis R.E."/>
            <person name="Shao J."/>
            <person name="Melnick R.L."/>
            <person name="Pereira G.A.G."/>
            <person name="Bailey B.A."/>
        </authorList>
    </citation>
    <scope>NUCLEOTIDE SEQUENCE [LARGE SCALE GENOMIC DNA]</scope>
    <source>
        <strain evidence="2 3">MCA 2997</strain>
    </source>
</reference>
<evidence type="ECO:0000313" key="2">
    <source>
        <dbReference type="EMBL" id="ESK84256.1"/>
    </source>
</evidence>
<name>V2WUP5_MONRO</name>
<dbReference type="AlphaFoldDB" id="V2WUP5"/>
<evidence type="ECO:0000256" key="1">
    <source>
        <dbReference type="SAM" id="MobiDB-lite"/>
    </source>
</evidence>